<dbReference type="AlphaFoldDB" id="A0A3B0UH37"/>
<name>A0A3B0UH37_9ZZZZ</name>
<reference evidence="2" key="1">
    <citation type="submission" date="2018-06" db="EMBL/GenBank/DDBJ databases">
        <authorList>
            <person name="Zhirakovskaya E."/>
        </authorList>
    </citation>
    <scope>NUCLEOTIDE SEQUENCE</scope>
</reference>
<evidence type="ECO:0000259" key="1">
    <source>
        <dbReference type="Pfam" id="PF01326"/>
    </source>
</evidence>
<dbReference type="SUPFAM" id="SSF52172">
    <property type="entry name" value="CheY-like"/>
    <property type="match status" value="1"/>
</dbReference>
<feature type="domain" description="Pyruvate phosphate dikinase AMP/ATP-binding" evidence="1">
    <location>
        <begin position="436"/>
        <end position="818"/>
    </location>
</feature>
<dbReference type="Gene3D" id="3.30.1490.20">
    <property type="entry name" value="ATP-grasp fold, A domain"/>
    <property type="match status" value="1"/>
</dbReference>
<dbReference type="PANTHER" id="PTHR43615:SF1">
    <property type="entry name" value="PPDK_N DOMAIN-CONTAINING PROTEIN"/>
    <property type="match status" value="1"/>
</dbReference>
<keyword evidence="2" id="KW-0418">Kinase</keyword>
<dbReference type="PANTHER" id="PTHR43615">
    <property type="entry name" value="PHOSPHOENOLPYRUVATE SYNTHASE-RELATED"/>
    <property type="match status" value="1"/>
</dbReference>
<dbReference type="GO" id="GO:0005524">
    <property type="term" value="F:ATP binding"/>
    <property type="evidence" value="ECO:0007669"/>
    <property type="project" value="InterPro"/>
</dbReference>
<proteinExistence type="predicted"/>
<dbReference type="SUPFAM" id="SSF56059">
    <property type="entry name" value="Glutathione synthetase ATP-binding domain-like"/>
    <property type="match status" value="1"/>
</dbReference>
<dbReference type="InterPro" id="IPR002192">
    <property type="entry name" value="PPDK_AMP/ATP-bd"/>
</dbReference>
<dbReference type="InterPro" id="IPR051549">
    <property type="entry name" value="PEP_Utilizing_Enz"/>
</dbReference>
<keyword evidence="2" id="KW-0670">Pyruvate</keyword>
<dbReference type="InterPro" id="IPR011006">
    <property type="entry name" value="CheY-like_superfamily"/>
</dbReference>
<gene>
    <name evidence="2" type="ORF">MNBD_BACTEROID07-1018</name>
</gene>
<dbReference type="Pfam" id="PF01326">
    <property type="entry name" value="PPDK_N"/>
    <property type="match status" value="1"/>
</dbReference>
<organism evidence="2">
    <name type="scientific">hydrothermal vent metagenome</name>
    <dbReference type="NCBI Taxonomy" id="652676"/>
    <lineage>
        <taxon>unclassified sequences</taxon>
        <taxon>metagenomes</taxon>
        <taxon>ecological metagenomes</taxon>
    </lineage>
</organism>
<dbReference type="GO" id="GO:0016301">
    <property type="term" value="F:kinase activity"/>
    <property type="evidence" value="ECO:0007669"/>
    <property type="project" value="UniProtKB-KW"/>
</dbReference>
<accession>A0A3B0UH37</accession>
<evidence type="ECO:0000313" key="2">
    <source>
        <dbReference type="EMBL" id="VAW28460.1"/>
    </source>
</evidence>
<keyword evidence="2" id="KW-0808">Transferase</keyword>
<dbReference type="EMBL" id="UOET01000243">
    <property type="protein sequence ID" value="VAW28460.1"/>
    <property type="molecule type" value="Genomic_DNA"/>
</dbReference>
<sequence>MIPKQTDLSSKYFFNEASFSLLMRKRIYNILLVSSVYDAFILEEDGRIEEQIFNEYMSLNLRYPPRFIQATSLREAMKILQEETVDLVISMLSFDNKGTFRLAASVKSEFPLVPVVALSPFSREVSLKIEKLDLSNIDYVFSWLGNTNLLLAIIKLIEDKMNVEHDVKTVGVQTIILVEDNIRFYSSYLPNIYKIIFKQSKAFVTEGLNEHQKMLKARGRPKILLATDYEEGIHLYRKYKNNLLGIISDISYPRRGIRDPEAGLRLFRRIKKENRFMPLLLQSSDPENEQKAKALGVGFIDKNSSSLPYELRSFIKYYFGFGDFIFKDPATDKEVGRARNLKDLQENIFQIPKESLRYHIERDHFSKWLRARALFSLARLFKSFTTEDFNNINDVRYFIFNSISSFRITKSRGVISQFERSTFDEYFSISRIGQGSIGGKARGLAFLDSLINRNELHHLYENIDISIPKTVVLGTDIFDEFMDNNELYPIALSAKHSDEQILQFFLDAKLPESVQEDLFTIASLVSQPLAVRSSSLLEDSHYQPFAGIYNTYMIPSTEKNLDKKFEMLNQAIKSVYASAFFADSKAYMQATSNVLDEEKMAVVLQEVCGKRYGNYFYPTLSGVTRSLDYYPIPPEKPKDGTANIALGLGKYIVDGGLSLRFSPQYPKKIMQTATPDAALRETQKYFFALDLSPDKFIPSVDDSINLVKLRVKEAEKDGSIKKIASTYDLQNNVIRDGYNYEGKKLITFSPILKHNIFPLAEIVRKILWLGAKEMDKPVEIEFVVDLNTKKGEQIKFYLLQIRPIASKEQSVHLNPQKINRNKALILSYSALGNGLIEDVRDILYIKPQTFDAANNRKTAEIIGNLNKKFLEKKRSYILIGPGRWGSSDPWLGIPVKWPQISAARLIVESGLKNYRIDPSQGTHFFQNLTSFRVGYFTINPYLNDGIFDLEFLDSQPAAFENDTLRHVRFKKPLIIKIDGKKNLGVVLKQ</sequence>
<protein>
    <submittedName>
        <fullName evidence="2">Phosphoenolpyruvate synthase / Pyruvate phosphate dikinase</fullName>
    </submittedName>
</protein>
<dbReference type="InterPro" id="IPR013815">
    <property type="entry name" value="ATP_grasp_subdomain_1"/>
</dbReference>